<comment type="caution">
    <text evidence="2">The sequence shown here is derived from an EMBL/GenBank/DDBJ whole genome shotgun (WGS) entry which is preliminary data.</text>
</comment>
<dbReference type="SUPFAM" id="SSF54001">
    <property type="entry name" value="Cysteine proteinases"/>
    <property type="match status" value="1"/>
</dbReference>
<accession>A0A835YUE0</accession>
<evidence type="ECO:0000313" key="3">
    <source>
        <dbReference type="Proteomes" id="UP000664859"/>
    </source>
</evidence>
<dbReference type="Gene3D" id="3.90.70.10">
    <property type="entry name" value="Cysteine proteinases"/>
    <property type="match status" value="1"/>
</dbReference>
<protein>
    <submittedName>
        <fullName evidence="2">Uncharacterized protein</fullName>
    </submittedName>
</protein>
<dbReference type="CDD" id="cd02257">
    <property type="entry name" value="Peptidase_C19"/>
    <property type="match status" value="1"/>
</dbReference>
<gene>
    <name evidence="2" type="ORF">JKP88DRAFT_249383</name>
</gene>
<evidence type="ECO:0000256" key="1">
    <source>
        <dbReference type="SAM" id="MobiDB-lite"/>
    </source>
</evidence>
<keyword evidence="3" id="KW-1185">Reference proteome</keyword>
<dbReference type="AlphaFoldDB" id="A0A835YUE0"/>
<feature type="compositionally biased region" description="Acidic residues" evidence="1">
    <location>
        <begin position="101"/>
        <end position="110"/>
    </location>
</feature>
<proteinExistence type="predicted"/>
<name>A0A835YUE0_9STRA</name>
<feature type="compositionally biased region" description="Low complexity" evidence="1">
    <location>
        <begin position="81"/>
        <end position="96"/>
    </location>
</feature>
<sequence length="278" mass="30113">MNKLHADNLLVVRAVSITCSCDHLPAPYFRAGTSSPMYQLQAVVCSMHDSGSYDSGHYTTWSRVEDGNFVHFNLGEVSPRGHSFTESPSSSGSPTRHSPDEQDEREETDSEPPRRRINSTQGRRPTMQDADPAESDCSDDSHSTVAEADSDDKWQFDADATESEKVYDPLMDDAGEADDGSARTLDGHRQTIAECVTGRGVLSHLASGLGDVNVRTNLGRDRTGVTALSGALSMTPARRQEKLALDGGRLLLAPDARAPRHGGPLSDMPWRTGGTIRC</sequence>
<evidence type="ECO:0000313" key="2">
    <source>
        <dbReference type="EMBL" id="KAG5176748.1"/>
    </source>
</evidence>
<feature type="region of interest" description="Disordered" evidence="1">
    <location>
        <begin position="255"/>
        <end position="278"/>
    </location>
</feature>
<organism evidence="2 3">
    <name type="scientific">Tribonema minus</name>
    <dbReference type="NCBI Taxonomy" id="303371"/>
    <lineage>
        <taxon>Eukaryota</taxon>
        <taxon>Sar</taxon>
        <taxon>Stramenopiles</taxon>
        <taxon>Ochrophyta</taxon>
        <taxon>PX clade</taxon>
        <taxon>Xanthophyceae</taxon>
        <taxon>Tribonematales</taxon>
        <taxon>Tribonemataceae</taxon>
        <taxon>Tribonema</taxon>
    </lineage>
</organism>
<dbReference type="Proteomes" id="UP000664859">
    <property type="component" value="Unassembled WGS sequence"/>
</dbReference>
<reference evidence="2" key="1">
    <citation type="submission" date="2021-02" db="EMBL/GenBank/DDBJ databases">
        <title>First Annotated Genome of the Yellow-green Alga Tribonema minus.</title>
        <authorList>
            <person name="Mahan K.M."/>
        </authorList>
    </citation>
    <scope>NUCLEOTIDE SEQUENCE</scope>
    <source>
        <strain evidence="2">UTEX B ZZ1240</strain>
    </source>
</reference>
<dbReference type="InterPro" id="IPR038765">
    <property type="entry name" value="Papain-like_cys_pep_sf"/>
</dbReference>
<feature type="region of interest" description="Disordered" evidence="1">
    <location>
        <begin position="79"/>
        <end position="155"/>
    </location>
</feature>
<dbReference type="EMBL" id="JAFCMP010000534">
    <property type="protein sequence ID" value="KAG5176748.1"/>
    <property type="molecule type" value="Genomic_DNA"/>
</dbReference>